<keyword evidence="3" id="KW-1185">Reference proteome</keyword>
<feature type="region of interest" description="Disordered" evidence="1">
    <location>
        <begin position="970"/>
        <end position="991"/>
    </location>
</feature>
<reference evidence="2 3" key="1">
    <citation type="submission" date="2016-07" db="EMBL/GenBank/DDBJ databases">
        <title>Draft genome of the white-rot fungus Obba rivulosa 3A-2.</title>
        <authorList>
            <consortium name="DOE Joint Genome Institute"/>
            <person name="Miettinen O."/>
            <person name="Riley R."/>
            <person name="Acob R."/>
            <person name="Barry K."/>
            <person name="Cullen D."/>
            <person name="De Vries R."/>
            <person name="Hainaut M."/>
            <person name="Hatakka A."/>
            <person name="Henrissat B."/>
            <person name="Hilden K."/>
            <person name="Kuo R."/>
            <person name="Labutti K."/>
            <person name="Lipzen A."/>
            <person name="Makela M.R."/>
            <person name="Sandor L."/>
            <person name="Spatafora J.W."/>
            <person name="Grigoriev I.V."/>
            <person name="Hibbett D.S."/>
        </authorList>
    </citation>
    <scope>NUCLEOTIDE SEQUENCE [LARGE SCALE GENOMIC DNA]</scope>
    <source>
        <strain evidence="2 3">3A-2</strain>
    </source>
</reference>
<evidence type="ECO:0000313" key="3">
    <source>
        <dbReference type="Proteomes" id="UP000250043"/>
    </source>
</evidence>
<name>A0A8E2AXX9_9APHY</name>
<sequence>MCVGENNAPQAAHYINSQLSALYENAISCIKEHYNSQRHGEQYRYSYALAQFDYGKFRGKFIEHDEMMFHAKFDKPQLDFICNHDVILRLKITEGHYYEDHSKLVTVTEKHRVQDLSNVEIAFRVPFETREISGADGSIGKGVNQIRYLLLDLHKAELQTLGPDTDTGLSALAFYLTKYLELLHGAGNHILFSLPDFGAGDDMQVKVDFSAVDSEVLYTNLYGIDVERINTYLFSVWLKSAMKAADKNSHWQDYCLSEFDTASTARRDKSARFRVRLGAPRIHAICSREAVMCLNIKDVSFFSRFLDTEESRRYSKWTIALLVRLIPETQPDGRITHCKLDISSATVHSKLCKFPDLNQDDVEECALADRVVQFFGTEYLDILERLEYHIIWKEIESVQNVVTAHSESEVEVEGEAIITYANGTRRVRTRTVVTQKEIVTKTAMHGFDQVIALSQVSIDSHFANLWSLHAEKAEPYAPILAQWDHETFFSATFKPLTVRLLSDNRALITIFLEDCHLNPLRNGASAAEKYSFKNWRLAFEVALKDCSHEDLIVSDAWRARFAESEFAKQNAGSQFRDIYLDFSEALFVHEFSTFDRLFHDEDDDPIEKVQTAIHYIREYYFSELMQAGLHILYTIPVWTSTECVSSHALTSVTFHVYSKIKVTCQNCAQIAPALEPVLLILGMTGHRQASASTLEYSSAWVARVNKSISYGTLAVSQQVFLNRFIELFAAFNAYSTVIPLFNGVENDKWRLELTTWAKHQFRKQTRCEPKKVIEADGLVKYSWEHREYWRYEHQNSSGGVIYGNGAYSVTSVTNNYMEYPATFKAGTLEIKLWGENRLALTFEGAEATKSWSTKSSATWDAALSIATECNGVKVHVNGARDRRYKAVEVEGISAATLSSFCESPEKLLRDVLPCEIDLSAMERELQAFEGACHSLYTGTQAFTLANPALNSQGALLFELSLPGPRVVPTLQTSRANGHSRATSDSLSSPPTASCEWFSWLLAAYRLIVFY</sequence>
<proteinExistence type="predicted"/>
<protein>
    <submittedName>
        <fullName evidence="2">Uncharacterized protein</fullName>
    </submittedName>
</protein>
<accession>A0A8E2AXX9</accession>
<dbReference type="AlphaFoldDB" id="A0A8E2AXX9"/>
<evidence type="ECO:0000256" key="1">
    <source>
        <dbReference type="SAM" id="MobiDB-lite"/>
    </source>
</evidence>
<dbReference type="Proteomes" id="UP000250043">
    <property type="component" value="Unassembled WGS sequence"/>
</dbReference>
<organism evidence="2 3">
    <name type="scientific">Obba rivulosa</name>
    <dbReference type="NCBI Taxonomy" id="1052685"/>
    <lineage>
        <taxon>Eukaryota</taxon>
        <taxon>Fungi</taxon>
        <taxon>Dikarya</taxon>
        <taxon>Basidiomycota</taxon>
        <taxon>Agaricomycotina</taxon>
        <taxon>Agaricomycetes</taxon>
        <taxon>Polyporales</taxon>
        <taxon>Gelatoporiaceae</taxon>
        <taxon>Obba</taxon>
    </lineage>
</organism>
<dbReference type="OrthoDB" id="5429442at2759"/>
<evidence type="ECO:0000313" key="2">
    <source>
        <dbReference type="EMBL" id="OCH90224.1"/>
    </source>
</evidence>
<gene>
    <name evidence="2" type="ORF">OBBRIDRAFT_731201</name>
</gene>
<dbReference type="EMBL" id="KV722409">
    <property type="protein sequence ID" value="OCH90224.1"/>
    <property type="molecule type" value="Genomic_DNA"/>
</dbReference>